<evidence type="ECO:0000313" key="8">
    <source>
        <dbReference type="EMBL" id="MQT15470.1"/>
    </source>
</evidence>
<sequence length="107" mass="11301">MPKIVFMSFDGARSVVDARAGDSVMRAAISNGVDGIVGECGGAMMCATCHCYVDDAWIEAVGARADGEEDMLESAVGVVKPSSRLSCQIRVRADLDGLVVHLPQRQT</sequence>
<dbReference type="InterPro" id="IPR012675">
    <property type="entry name" value="Beta-grasp_dom_sf"/>
</dbReference>
<dbReference type="GO" id="GO:0046872">
    <property type="term" value="F:metal ion binding"/>
    <property type="evidence" value="ECO:0007669"/>
    <property type="project" value="UniProtKB-KW"/>
</dbReference>
<gene>
    <name evidence="8" type="ORF">F0357_23010</name>
</gene>
<dbReference type="GO" id="GO:0005829">
    <property type="term" value="C:cytosol"/>
    <property type="evidence" value="ECO:0007669"/>
    <property type="project" value="TreeGrafter"/>
</dbReference>
<dbReference type="CDD" id="cd00207">
    <property type="entry name" value="fer2"/>
    <property type="match status" value="1"/>
</dbReference>
<keyword evidence="4" id="KW-0408">Iron</keyword>
<dbReference type="Pfam" id="PF00111">
    <property type="entry name" value="Fer2"/>
    <property type="match status" value="1"/>
</dbReference>
<evidence type="ECO:0000256" key="3">
    <source>
        <dbReference type="ARBA" id="ARBA00022723"/>
    </source>
</evidence>
<proteinExistence type="inferred from homology"/>
<dbReference type="AlphaFoldDB" id="A0A6A7Y7Y8"/>
<evidence type="ECO:0000256" key="2">
    <source>
        <dbReference type="ARBA" id="ARBA00022714"/>
    </source>
</evidence>
<dbReference type="InterPro" id="IPR018298">
    <property type="entry name" value="Adrenodoxin_Fe-S_BS"/>
</dbReference>
<evidence type="ECO:0000256" key="6">
    <source>
        <dbReference type="ARBA" id="ARBA00034078"/>
    </source>
</evidence>
<dbReference type="InterPro" id="IPR001041">
    <property type="entry name" value="2Fe-2S_ferredoxin-type"/>
</dbReference>
<dbReference type="GO" id="GO:0009055">
    <property type="term" value="F:electron transfer activity"/>
    <property type="evidence" value="ECO:0007669"/>
    <property type="project" value="TreeGrafter"/>
</dbReference>
<dbReference type="PRINTS" id="PR00355">
    <property type="entry name" value="ADRENODOXIN"/>
</dbReference>
<dbReference type="Gene3D" id="3.10.20.30">
    <property type="match status" value="1"/>
</dbReference>
<evidence type="ECO:0000256" key="5">
    <source>
        <dbReference type="ARBA" id="ARBA00023014"/>
    </source>
</evidence>
<keyword evidence="3" id="KW-0479">Metal-binding</keyword>
<dbReference type="PANTHER" id="PTHR23426">
    <property type="entry name" value="FERREDOXIN/ADRENODOXIN"/>
    <property type="match status" value="1"/>
</dbReference>
<feature type="domain" description="2Fe-2S ferredoxin-type" evidence="7">
    <location>
        <begin position="2"/>
        <end position="106"/>
    </location>
</feature>
<dbReference type="RefSeq" id="WP_153490829.1">
    <property type="nucleotide sequence ID" value="NZ_VWNA01000003.1"/>
</dbReference>
<dbReference type="SUPFAM" id="SSF54292">
    <property type="entry name" value="2Fe-2S ferredoxin-like"/>
    <property type="match status" value="1"/>
</dbReference>
<dbReference type="PROSITE" id="PS51085">
    <property type="entry name" value="2FE2S_FER_2"/>
    <property type="match status" value="1"/>
</dbReference>
<comment type="similarity">
    <text evidence="1">Belongs to the adrenodoxin/putidaredoxin family.</text>
</comment>
<dbReference type="Proteomes" id="UP000332515">
    <property type="component" value="Unassembled WGS sequence"/>
</dbReference>
<dbReference type="EMBL" id="VWNA01000003">
    <property type="protein sequence ID" value="MQT15470.1"/>
    <property type="molecule type" value="Genomic_DNA"/>
</dbReference>
<keyword evidence="5" id="KW-0411">Iron-sulfur</keyword>
<dbReference type="PANTHER" id="PTHR23426:SF65">
    <property type="entry name" value="FERREDOXIN-2, MITOCHONDRIAL"/>
    <property type="match status" value="1"/>
</dbReference>
<accession>A0A6A7Y7Y8</accession>
<reference evidence="8 9" key="1">
    <citation type="submission" date="2019-09" db="EMBL/GenBank/DDBJ databases">
        <title>Segnochrobactrum spirostomi gen. nov., sp. nov., isolated from the ciliate Spirostomum cf. yagiui and description of a novel family, Segnochrobactraceae fam. nov. within the order Rhizobiales of the class Alphaproteobacteria.</title>
        <authorList>
            <person name="Akter S."/>
            <person name="Shazib S.U.A."/>
            <person name="Shin M.K."/>
        </authorList>
    </citation>
    <scope>NUCLEOTIDE SEQUENCE [LARGE SCALE GENOMIC DNA]</scope>
    <source>
        <strain evidence="8 9">Sp-1</strain>
    </source>
</reference>
<comment type="caution">
    <text evidence="8">The sequence shown here is derived from an EMBL/GenBank/DDBJ whole genome shotgun (WGS) entry which is preliminary data.</text>
</comment>
<dbReference type="GO" id="GO:0051537">
    <property type="term" value="F:2 iron, 2 sulfur cluster binding"/>
    <property type="evidence" value="ECO:0007669"/>
    <property type="project" value="UniProtKB-KW"/>
</dbReference>
<organism evidence="8 9">
    <name type="scientific">Segnochrobactrum spirostomi</name>
    <dbReference type="NCBI Taxonomy" id="2608987"/>
    <lineage>
        <taxon>Bacteria</taxon>
        <taxon>Pseudomonadati</taxon>
        <taxon>Pseudomonadota</taxon>
        <taxon>Alphaproteobacteria</taxon>
        <taxon>Hyphomicrobiales</taxon>
        <taxon>Segnochrobactraceae</taxon>
        <taxon>Segnochrobactrum</taxon>
    </lineage>
</organism>
<name>A0A6A7Y7Y8_9HYPH</name>
<dbReference type="PROSITE" id="PS00814">
    <property type="entry name" value="ADX"/>
    <property type="match status" value="1"/>
</dbReference>
<dbReference type="InterPro" id="IPR001055">
    <property type="entry name" value="Adrenodoxin-like"/>
</dbReference>
<dbReference type="InterPro" id="IPR036010">
    <property type="entry name" value="2Fe-2S_ferredoxin-like_sf"/>
</dbReference>
<keyword evidence="2" id="KW-0001">2Fe-2S</keyword>
<protein>
    <submittedName>
        <fullName evidence="8">(2Fe-2S)-binding protein</fullName>
    </submittedName>
</protein>
<keyword evidence="9" id="KW-1185">Reference proteome</keyword>
<comment type="cofactor">
    <cofactor evidence="6">
        <name>[2Fe-2S] cluster</name>
        <dbReference type="ChEBI" id="CHEBI:190135"/>
    </cofactor>
</comment>
<dbReference type="GO" id="GO:0140647">
    <property type="term" value="P:P450-containing electron transport chain"/>
    <property type="evidence" value="ECO:0007669"/>
    <property type="project" value="InterPro"/>
</dbReference>
<evidence type="ECO:0000256" key="4">
    <source>
        <dbReference type="ARBA" id="ARBA00023004"/>
    </source>
</evidence>
<evidence type="ECO:0000256" key="1">
    <source>
        <dbReference type="ARBA" id="ARBA00010914"/>
    </source>
</evidence>
<evidence type="ECO:0000313" key="9">
    <source>
        <dbReference type="Proteomes" id="UP000332515"/>
    </source>
</evidence>
<evidence type="ECO:0000259" key="7">
    <source>
        <dbReference type="PROSITE" id="PS51085"/>
    </source>
</evidence>